<keyword evidence="2" id="KW-1185">Reference proteome</keyword>
<sequence>MARTTIRLDDAIDTAITKASKKIGLNKSEYIRMILTKTPTNISDKINFFANINTTLEQINDNIILNNQLICQLLVDKYSHLEVQEIIENIKKNLEVAKNE</sequence>
<accession>A0A840UXL5</accession>
<comment type="caution">
    <text evidence="1">The sequence shown here is derived from an EMBL/GenBank/DDBJ whole genome shotgun (WGS) entry which is preliminary data.</text>
</comment>
<reference evidence="1 2" key="1">
    <citation type="submission" date="2020-08" db="EMBL/GenBank/DDBJ databases">
        <title>Genomic Encyclopedia of Type Strains, Phase IV (KMG-IV): sequencing the most valuable type-strain genomes for metagenomic binning, comparative biology and taxonomic classification.</title>
        <authorList>
            <person name="Goeker M."/>
        </authorList>
    </citation>
    <scope>NUCLEOTIDE SEQUENCE [LARGE SCALE GENOMIC DNA]</scope>
    <source>
        <strain evidence="1 2">DSM 24661</strain>
    </source>
</reference>
<evidence type="ECO:0000313" key="2">
    <source>
        <dbReference type="Proteomes" id="UP000559117"/>
    </source>
</evidence>
<dbReference type="EMBL" id="JACHFH010000063">
    <property type="protein sequence ID" value="MBB5337603.1"/>
    <property type="molecule type" value="Genomic_DNA"/>
</dbReference>
<gene>
    <name evidence="1" type="ORF">HNR32_002765</name>
</gene>
<evidence type="ECO:0000313" key="1">
    <source>
        <dbReference type="EMBL" id="MBB5337603.1"/>
    </source>
</evidence>
<dbReference type="AlphaFoldDB" id="A0A840UXL5"/>
<dbReference type="CDD" id="cd21631">
    <property type="entry name" value="RHH_CopG_NikR-like"/>
    <property type="match status" value="1"/>
</dbReference>
<protein>
    <submittedName>
        <fullName evidence="1">Antitoxin component of RelBE/YafQ-DinJ toxin-antitoxin module</fullName>
    </submittedName>
</protein>
<organism evidence="1 2">
    <name type="scientific">Pectinatus brassicae</name>
    <dbReference type="NCBI Taxonomy" id="862415"/>
    <lineage>
        <taxon>Bacteria</taxon>
        <taxon>Bacillati</taxon>
        <taxon>Bacillota</taxon>
        <taxon>Negativicutes</taxon>
        <taxon>Selenomonadales</taxon>
        <taxon>Selenomonadaceae</taxon>
        <taxon>Pectinatus</taxon>
    </lineage>
</organism>
<proteinExistence type="predicted"/>
<dbReference type="Proteomes" id="UP000559117">
    <property type="component" value="Unassembled WGS sequence"/>
</dbReference>
<name>A0A840UXL5_9FIRM</name>
<dbReference type="RefSeq" id="WP_183863533.1">
    <property type="nucleotide sequence ID" value="NZ_JACHFH010000063.1"/>
</dbReference>